<dbReference type="CDD" id="cd18018">
    <property type="entry name" value="DEXHc_RecQ4-like"/>
    <property type="match status" value="1"/>
</dbReference>
<evidence type="ECO:0000259" key="9">
    <source>
        <dbReference type="PROSITE" id="PS51192"/>
    </source>
</evidence>
<dbReference type="Gene3D" id="3.40.50.300">
    <property type="entry name" value="P-loop containing nucleotide triphosphate hydrolases"/>
    <property type="match status" value="2"/>
</dbReference>
<dbReference type="PROSITE" id="PS51192">
    <property type="entry name" value="HELICASE_ATP_BIND_1"/>
    <property type="match status" value="1"/>
</dbReference>
<gene>
    <name evidence="11" type="ORF">D0Z07_0271</name>
</gene>
<dbReference type="FunFam" id="3.40.50.300:FF:001389">
    <property type="entry name" value="ATP-dependent DNA helicase RecQ"/>
    <property type="match status" value="1"/>
</dbReference>
<evidence type="ECO:0000256" key="5">
    <source>
        <dbReference type="ARBA" id="ARBA00022840"/>
    </source>
</evidence>
<comment type="caution">
    <text evidence="11">The sequence shown here is derived from an EMBL/GenBank/DDBJ whole genome shotgun (WGS) entry which is preliminary data.</text>
</comment>
<keyword evidence="5 7" id="KW-0067">ATP-binding</keyword>
<name>A0A9P6VQR8_9HELO</name>
<evidence type="ECO:0000256" key="7">
    <source>
        <dbReference type="RuleBase" id="RU364117"/>
    </source>
</evidence>
<dbReference type="InterPro" id="IPR032284">
    <property type="entry name" value="RecQ_Zn-bd"/>
</dbReference>
<dbReference type="GO" id="GO:0016787">
    <property type="term" value="F:hydrolase activity"/>
    <property type="evidence" value="ECO:0007669"/>
    <property type="project" value="UniProtKB-KW"/>
</dbReference>
<evidence type="ECO:0000256" key="4">
    <source>
        <dbReference type="ARBA" id="ARBA00022806"/>
    </source>
</evidence>
<dbReference type="InterPro" id="IPR011545">
    <property type="entry name" value="DEAD/DEAH_box_helicase_dom"/>
</dbReference>
<dbReference type="Pfam" id="PF16124">
    <property type="entry name" value="RecQ_Zn_bind"/>
    <property type="match status" value="1"/>
</dbReference>
<sequence length="722" mass="80559">MPPAVDKDEEDFGFDSADEAELLALADENAPTAKRKLPFESDIPPSKRPAINPPSLPSSATNALTRNFGLKAFRLKQAEAISRVLDGGSAVVIFPTGGGKSLCYQIPALCFEEEDKLSNTRSKGEHGVTLVVSPLIALMKDQVDALVKRGIRAAAMDSSKSREEYLKICEDLRNGDIKLLYCSPEKLNNCNFVEQMKSVRGGIRLLAVDEAHCISQWGHAFRPDYLKVSRFAREIQAERVICLTATATEKVAKDIRDAFNIDEAGLFRTSMYRPNLRLLAESANTKQDLYPKLFALLRSNPGPSIVYVTLQKQTEQLASDLRDQGLNARAFHAGMSPFEKTLLQDDFMKNDDMVICATIAFGMGIDKPNIRNVVHFNIPSSLESYSQEIGRAGRDGKTSNCMFFICAEDLHLREIFARGDLPSRNSIRGLLQEVFHSGTWKLPIGGELRVSQYTQGKDHDIRPTTLKNVYVQLELTHGIIRAMTPIYTKYQFKPSASYAKYLSSDNSPAARVLEKFSKHAKIWTQVDLESATKHSGVSRAQLVAKLNDWNEENILELKPGGVEDVYKVIKEVPKTADEIEGLTDAIHSKLQIREQEDLERTEKMLGLITKPACFSKSLAQHFGDDLPGNKKECSHCTWCLTHQALVRGATPGVRFNYPAFKAILDQVPDRDDPRLLARIAFGISSPRVTQLKLSKHSVFGSMDNHDFMTLLRAFTKVCKTDD</sequence>
<evidence type="ECO:0000256" key="3">
    <source>
        <dbReference type="ARBA" id="ARBA00022801"/>
    </source>
</evidence>
<dbReference type="GO" id="GO:0005634">
    <property type="term" value="C:nucleus"/>
    <property type="evidence" value="ECO:0007669"/>
    <property type="project" value="UniProtKB-SubCell"/>
</dbReference>
<evidence type="ECO:0000256" key="6">
    <source>
        <dbReference type="ARBA" id="ARBA00034617"/>
    </source>
</evidence>
<keyword evidence="12" id="KW-1185">Reference proteome</keyword>
<proteinExistence type="inferred from homology"/>
<dbReference type="GO" id="GO:0003676">
    <property type="term" value="F:nucleic acid binding"/>
    <property type="evidence" value="ECO:0007669"/>
    <property type="project" value="InterPro"/>
</dbReference>
<dbReference type="NCBIfam" id="TIGR00614">
    <property type="entry name" value="recQ_fam"/>
    <property type="match status" value="1"/>
</dbReference>
<dbReference type="GO" id="GO:0043138">
    <property type="term" value="F:3'-5' DNA helicase activity"/>
    <property type="evidence" value="ECO:0007669"/>
    <property type="project" value="UniProtKB-EC"/>
</dbReference>
<feature type="domain" description="Helicase ATP-binding" evidence="9">
    <location>
        <begin position="81"/>
        <end position="265"/>
    </location>
</feature>
<dbReference type="GO" id="GO:0009378">
    <property type="term" value="F:four-way junction helicase activity"/>
    <property type="evidence" value="ECO:0007669"/>
    <property type="project" value="TreeGrafter"/>
</dbReference>
<dbReference type="SMART" id="SM00490">
    <property type="entry name" value="HELICc"/>
    <property type="match status" value="1"/>
</dbReference>
<keyword evidence="4 7" id="KW-0347">Helicase</keyword>
<dbReference type="AlphaFoldDB" id="A0A9P6VQR8"/>
<evidence type="ECO:0000256" key="2">
    <source>
        <dbReference type="ARBA" id="ARBA00022741"/>
    </source>
</evidence>
<keyword evidence="7" id="KW-0539">Nucleus</keyword>
<dbReference type="InterPro" id="IPR001650">
    <property type="entry name" value="Helicase_C-like"/>
</dbReference>
<dbReference type="PANTHER" id="PTHR13710">
    <property type="entry name" value="DNA HELICASE RECQ FAMILY MEMBER"/>
    <property type="match status" value="1"/>
</dbReference>
<accession>A0A9P6VQR8</accession>
<dbReference type="SMART" id="SM00487">
    <property type="entry name" value="DEXDc"/>
    <property type="match status" value="1"/>
</dbReference>
<dbReference type="GO" id="GO:0005694">
    <property type="term" value="C:chromosome"/>
    <property type="evidence" value="ECO:0007669"/>
    <property type="project" value="TreeGrafter"/>
</dbReference>
<dbReference type="OrthoDB" id="10261556at2759"/>
<dbReference type="SUPFAM" id="SSF52540">
    <property type="entry name" value="P-loop containing nucleoside triphosphate hydrolases"/>
    <property type="match status" value="1"/>
</dbReference>
<feature type="domain" description="Helicase C-terminal" evidence="10">
    <location>
        <begin position="288"/>
        <end position="435"/>
    </location>
</feature>
<reference evidence="11" key="1">
    <citation type="submission" date="2019-07" db="EMBL/GenBank/DDBJ databases">
        <title>Hyphodiscus hymeniophilus genome sequencing and assembly.</title>
        <authorList>
            <person name="Kramer G."/>
            <person name="Nodwell J."/>
        </authorList>
    </citation>
    <scope>NUCLEOTIDE SEQUENCE</scope>
    <source>
        <strain evidence="11">ATCC 34498</strain>
    </source>
</reference>
<evidence type="ECO:0000256" key="1">
    <source>
        <dbReference type="ARBA" id="ARBA00005446"/>
    </source>
</evidence>
<dbReference type="PANTHER" id="PTHR13710:SF120">
    <property type="entry name" value="BIFUNCTIONAL 3'-5' EXONUCLEASE_ATP-DEPENDENT HELICASE WRN"/>
    <property type="match status" value="1"/>
</dbReference>
<dbReference type="Gene3D" id="1.10.10.10">
    <property type="entry name" value="Winged helix-like DNA-binding domain superfamily/Winged helix DNA-binding domain"/>
    <property type="match status" value="1"/>
</dbReference>
<keyword evidence="3 7" id="KW-0378">Hydrolase</keyword>
<dbReference type="Pfam" id="PF00271">
    <property type="entry name" value="Helicase_C"/>
    <property type="match status" value="1"/>
</dbReference>
<comment type="similarity">
    <text evidence="1 7">Belongs to the helicase family. RecQ subfamily.</text>
</comment>
<dbReference type="InterPro" id="IPR014001">
    <property type="entry name" value="Helicase_ATP-bd"/>
</dbReference>
<dbReference type="EC" id="5.6.2.4" evidence="7"/>
<evidence type="ECO:0000313" key="12">
    <source>
        <dbReference type="Proteomes" id="UP000785200"/>
    </source>
</evidence>
<keyword evidence="2 7" id="KW-0547">Nucleotide-binding</keyword>
<dbReference type="InterPro" id="IPR027417">
    <property type="entry name" value="P-loop_NTPase"/>
</dbReference>
<evidence type="ECO:0000313" key="11">
    <source>
        <dbReference type="EMBL" id="KAG0652971.1"/>
    </source>
</evidence>
<dbReference type="InterPro" id="IPR004589">
    <property type="entry name" value="DNA_helicase_ATP-dep_RecQ"/>
</dbReference>
<comment type="subcellular location">
    <subcellularLocation>
        <location evidence="7">Nucleus</location>
    </subcellularLocation>
</comment>
<dbReference type="GO" id="GO:0005524">
    <property type="term" value="F:ATP binding"/>
    <property type="evidence" value="ECO:0007669"/>
    <property type="project" value="UniProtKB-KW"/>
</dbReference>
<evidence type="ECO:0000259" key="10">
    <source>
        <dbReference type="PROSITE" id="PS51194"/>
    </source>
</evidence>
<dbReference type="InterPro" id="IPR036388">
    <property type="entry name" value="WH-like_DNA-bd_sf"/>
</dbReference>
<protein>
    <recommendedName>
        <fullName evidence="7">ATP-dependent DNA helicase</fullName>
        <ecNumber evidence="7">5.6.2.4</ecNumber>
    </recommendedName>
</protein>
<feature type="region of interest" description="Disordered" evidence="8">
    <location>
        <begin position="27"/>
        <end position="58"/>
    </location>
</feature>
<evidence type="ECO:0000256" key="8">
    <source>
        <dbReference type="SAM" id="MobiDB-lite"/>
    </source>
</evidence>
<dbReference type="EMBL" id="VNKQ01000002">
    <property type="protein sequence ID" value="KAG0652971.1"/>
    <property type="molecule type" value="Genomic_DNA"/>
</dbReference>
<dbReference type="Proteomes" id="UP000785200">
    <property type="component" value="Unassembled WGS sequence"/>
</dbReference>
<dbReference type="PROSITE" id="PS51194">
    <property type="entry name" value="HELICASE_CTER"/>
    <property type="match status" value="1"/>
</dbReference>
<dbReference type="GO" id="GO:0000724">
    <property type="term" value="P:double-strand break repair via homologous recombination"/>
    <property type="evidence" value="ECO:0007669"/>
    <property type="project" value="TreeGrafter"/>
</dbReference>
<organism evidence="11 12">
    <name type="scientific">Hyphodiscus hymeniophilus</name>
    <dbReference type="NCBI Taxonomy" id="353542"/>
    <lineage>
        <taxon>Eukaryota</taxon>
        <taxon>Fungi</taxon>
        <taxon>Dikarya</taxon>
        <taxon>Ascomycota</taxon>
        <taxon>Pezizomycotina</taxon>
        <taxon>Leotiomycetes</taxon>
        <taxon>Helotiales</taxon>
        <taxon>Hyphodiscaceae</taxon>
        <taxon>Hyphodiscus</taxon>
    </lineage>
</organism>
<dbReference type="Pfam" id="PF00270">
    <property type="entry name" value="DEAD"/>
    <property type="match status" value="1"/>
</dbReference>
<comment type="catalytic activity">
    <reaction evidence="7">
        <text>ATP + H2O = ADP + phosphate + H(+)</text>
        <dbReference type="Rhea" id="RHEA:13065"/>
        <dbReference type="ChEBI" id="CHEBI:15377"/>
        <dbReference type="ChEBI" id="CHEBI:15378"/>
        <dbReference type="ChEBI" id="CHEBI:30616"/>
        <dbReference type="ChEBI" id="CHEBI:43474"/>
        <dbReference type="ChEBI" id="CHEBI:456216"/>
    </reaction>
</comment>
<dbReference type="GO" id="GO:0005737">
    <property type="term" value="C:cytoplasm"/>
    <property type="evidence" value="ECO:0007669"/>
    <property type="project" value="TreeGrafter"/>
</dbReference>
<comment type="catalytic activity">
    <reaction evidence="6 7">
        <text>Couples ATP hydrolysis with the unwinding of duplex DNA by translocating in the 3'-5' direction.</text>
        <dbReference type="EC" id="5.6.2.4"/>
    </reaction>
</comment>